<dbReference type="GO" id="GO:0006351">
    <property type="term" value="P:DNA-templated transcription"/>
    <property type="evidence" value="ECO:0007669"/>
    <property type="project" value="InterPro"/>
</dbReference>
<comment type="function">
    <text evidence="11">RNA replication. The central part of this protein possibly functions as an ATP-binding helicase.</text>
</comment>
<dbReference type="InterPro" id="IPR007094">
    <property type="entry name" value="RNA-dir_pol_PSvirus"/>
</dbReference>
<evidence type="ECO:0000259" key="15">
    <source>
        <dbReference type="PROSITE" id="PS51743"/>
    </source>
</evidence>
<dbReference type="Pfam" id="PF00978">
    <property type="entry name" value="RdRP_2"/>
    <property type="match status" value="1"/>
</dbReference>
<dbReference type="GO" id="GO:0003724">
    <property type="term" value="F:RNA helicase activity"/>
    <property type="evidence" value="ECO:0007669"/>
    <property type="project" value="UniProtKB-EC"/>
</dbReference>
<feature type="domain" description="Alphavirus-like MT" evidence="15">
    <location>
        <begin position="59"/>
        <end position="227"/>
    </location>
</feature>
<keyword evidence="9" id="KW-0067">ATP-binding</keyword>
<evidence type="ECO:0000256" key="6">
    <source>
        <dbReference type="ARBA" id="ARBA00022695"/>
    </source>
</evidence>
<dbReference type="GO" id="GO:0003968">
    <property type="term" value="F:RNA-directed RNA polymerase activity"/>
    <property type="evidence" value="ECO:0007669"/>
    <property type="project" value="UniProtKB-KW"/>
</dbReference>
<keyword evidence="4" id="KW-0696">RNA-directed RNA polymerase</keyword>
<dbReference type="GO" id="GO:0003723">
    <property type="term" value="F:RNA binding"/>
    <property type="evidence" value="ECO:0007669"/>
    <property type="project" value="InterPro"/>
</dbReference>
<keyword evidence="8" id="KW-0378">Hydrolase</keyword>
<dbReference type="PROSITE" id="PS50507">
    <property type="entry name" value="RDRP_SSRNA_POS"/>
    <property type="match status" value="1"/>
</dbReference>
<evidence type="ECO:0000256" key="2">
    <source>
        <dbReference type="ARBA" id="ARBA00012552"/>
    </source>
</evidence>
<dbReference type="InterPro" id="IPR043502">
    <property type="entry name" value="DNA/RNA_pol_sf"/>
</dbReference>
<dbReference type="InterPro" id="IPR027351">
    <property type="entry name" value="(+)RNA_virus_helicase_core_dom"/>
</dbReference>
<name>A0A059SEE8_9VIRU</name>
<dbReference type="InterPro" id="IPR002588">
    <property type="entry name" value="Alphavirus-like_MT_dom"/>
</dbReference>
<dbReference type="PROSITE" id="PS51657">
    <property type="entry name" value="PSRV_HELICASE"/>
    <property type="match status" value="1"/>
</dbReference>
<dbReference type="PROSITE" id="PS51743">
    <property type="entry name" value="ALPHAVIRUS_MT"/>
    <property type="match status" value="1"/>
</dbReference>
<evidence type="ECO:0000256" key="11">
    <source>
        <dbReference type="ARBA" id="ARBA00025585"/>
    </source>
</evidence>
<sequence length="1439" mass="163769">MSRVRNTLEKIRDPQVQSSICEAAYQHVRPVLKESLINCPYALNDYEADTLENLGVTINPHAIQTHTHAAAKVVENRMLEIVGHHLPKDEKVTFIFLKRSKLRYMRRAAVHKDVFVNHNIEPKDFFRYDEESTSTNFSVDTRIAYISDSLHFMEPADVTHLFDRCQNLKTLMATVVLPVEAIHRQTSLFPAIYSINYNEEGFEYIPGSHGGGAYFHKYETLEWLKYSRFIGHDPLTGLKYTITIQMVESLGANHLFLFQRGNFETPLYRTFQKNSFVTFPNIFHPRHVNATKPMPRSRAIQLYLYVKSVNKVTQRDIFAKVRQLISTAELELYDPDELTHVVNYFTYVSQLSSINDYDNMLKSSFFKKLVAPMQHDWRCMIEFFRGKSDFNQLLTALQWKDFSYTIKTEELVITTHTAIGQAISNAAATYKERKQLTQLVKKNIISLADFEQREPEITYTEFEPETRPQVDCVTNYNNAVKNLGLSALDEQPQCSSSNSHIPCNEISLAMTDDDNAAAIHEIESLLSEPIIAPQLPALPHKTWASYASDTSSMKNREIENIIAELEISRKENNVQQTTHDHHAGFDTAQSSGDLPWKAWIPLLNAHGFKGDQLQNSPDGKVIQPIQDINNKTPRSEYPSSIPADLVNTLRNIKRAVYAIPISHRRASAYSSDIKNNRTGKLLCSQSKEWKESFAFKMQHEDIVKSGVVIHGCGGSGKSQALQNFLRTLGDSNDCCTVVVPTVELRNDWVNKLCKLPMEHIKTFEKAMIQPGFPVVIFDDYTKLPPGYIEAYLFHHANTELFILTGDSRQSVYHESNNEAYIASLDEAVAYYANYCGFYLNATHRNVRSLANKLGVYSEKEGHLKITFASNALQKCKVPILVPSQMKKSAMQDIGHKAMTYAGCQGLTAPRVQILLDNHTQHCSDRVLYTCLSRAVDSIHFINTGPNNFEFWDKLEATPYLKAFIDTYRDEKTEMLNSKPADDSPAEPEAPLTHFPVSNGNNLEKLASALPEKFARELYDKHHGYSNTIQTENPVGQLFQHQQAKDETLFWATIEARLFITTPEANLREFVLKKDVGDILFFNYHNVMCLPADPVDFEPRTWEICAAEVKNTYLAKPMANLINAASRQSPDFDANKISLFLKSQWVKKVEKLGAVKSKPGQTIAAFMQQTVMLYGTMARYLRKMRQRFQPKHIFINCETTTDNLNQFVKQGWNFNRTAQTNDFTAFDQSQDGAMLQFEVMKAKFFNIPADIIEGYINIKLNAKIFLGTLSIMRLSGEGPTFDANTECSIAYTATRYHLDSTVKQVYAGDDMALDGVVQEKPSFKKLQNKLKLTSKTLFPKQVKGDYAEFCGWTFTPGGIIKNPLKMHASIMLQEAIGNLHTAARSYAIDMKHSYQMGDELHNYLTPDEAEQHFLAVRKLHKLHQGEAMRLGEKSPPKATH</sequence>
<reference evidence="16" key="1">
    <citation type="submission" date="2013-06" db="EMBL/GenBank/DDBJ databases">
        <authorList>
            <person name="Qu F."/>
        </authorList>
    </citation>
    <scope>NUCLEOTIDE SEQUENCE</scope>
</reference>
<dbReference type="EMBL" id="KF281605">
    <property type="protein sequence ID" value="AGW81770.1"/>
    <property type="molecule type" value="Genomic_RNA"/>
</dbReference>
<evidence type="ECO:0000256" key="1">
    <source>
        <dbReference type="ARBA" id="ARBA00012494"/>
    </source>
</evidence>
<dbReference type="SUPFAM" id="SSF52540">
    <property type="entry name" value="P-loop containing nucleoside triphosphate hydrolases"/>
    <property type="match status" value="1"/>
</dbReference>
<proteinExistence type="predicted"/>
<protein>
    <recommendedName>
        <fullName evidence="3">RNA replication protein</fullName>
        <ecNumber evidence="1">2.7.7.48</ecNumber>
        <ecNumber evidence="2">3.6.4.13</ecNumber>
    </recommendedName>
</protein>
<dbReference type="GO" id="GO:0039694">
    <property type="term" value="P:viral RNA genome replication"/>
    <property type="evidence" value="ECO:0007669"/>
    <property type="project" value="InterPro"/>
</dbReference>
<evidence type="ECO:0000256" key="4">
    <source>
        <dbReference type="ARBA" id="ARBA00022484"/>
    </source>
</evidence>
<dbReference type="InterPro" id="IPR001788">
    <property type="entry name" value="RNA-dep_RNA_pol_alsuvir"/>
</dbReference>
<keyword evidence="10" id="KW-0693">Viral RNA replication</keyword>
<keyword evidence="5" id="KW-0808">Transferase</keyword>
<feature type="domain" description="(+)RNA virus helicase C-terminal" evidence="14">
    <location>
        <begin position="678"/>
        <end position="975"/>
    </location>
</feature>
<feature type="domain" description="RdRp catalytic" evidence="13">
    <location>
        <begin position="1215"/>
        <end position="1322"/>
    </location>
</feature>
<dbReference type="GO" id="GO:0005524">
    <property type="term" value="F:ATP binding"/>
    <property type="evidence" value="ECO:0007669"/>
    <property type="project" value="UniProtKB-KW"/>
</dbReference>
<dbReference type="GO" id="GO:0008174">
    <property type="term" value="F:mRNA methyltransferase activity"/>
    <property type="evidence" value="ECO:0007669"/>
    <property type="project" value="UniProtKB-UniRule"/>
</dbReference>
<organism evidence="16">
    <name type="scientific">Pepino mosaic virus</name>
    <dbReference type="NCBI Taxonomy" id="112229"/>
    <lineage>
        <taxon>Viruses</taxon>
        <taxon>Riboviria</taxon>
        <taxon>Orthornavirae</taxon>
        <taxon>Kitrinoviricota</taxon>
        <taxon>Alsuviricetes</taxon>
        <taxon>Tymovirales</taxon>
        <taxon>Alphaflexiviridae</taxon>
        <taxon>Potexvirus</taxon>
        <taxon>Potexvirus pepini</taxon>
    </lineage>
</organism>
<accession>A0A059SEE8</accession>
<dbReference type="InterPro" id="IPR027417">
    <property type="entry name" value="P-loop_NTPase"/>
</dbReference>
<dbReference type="Pfam" id="PF01443">
    <property type="entry name" value="Viral_helicase1"/>
    <property type="match status" value="1"/>
</dbReference>
<dbReference type="GO" id="GO:0006396">
    <property type="term" value="P:RNA processing"/>
    <property type="evidence" value="ECO:0007669"/>
    <property type="project" value="InterPro"/>
</dbReference>
<dbReference type="SUPFAM" id="SSF56672">
    <property type="entry name" value="DNA/RNA polymerases"/>
    <property type="match status" value="1"/>
</dbReference>
<keyword evidence="7" id="KW-0547">Nucleotide-binding</keyword>
<dbReference type="CDD" id="cd23246">
    <property type="entry name" value="Alphaflexiviridae_RdRp"/>
    <property type="match status" value="1"/>
</dbReference>
<dbReference type="Pfam" id="PF01660">
    <property type="entry name" value="Vmethyltransf"/>
    <property type="match status" value="1"/>
</dbReference>
<evidence type="ECO:0000256" key="10">
    <source>
        <dbReference type="ARBA" id="ARBA00022953"/>
    </source>
</evidence>
<evidence type="ECO:0000256" key="9">
    <source>
        <dbReference type="ARBA" id="ARBA00022840"/>
    </source>
</evidence>
<evidence type="ECO:0000256" key="3">
    <source>
        <dbReference type="ARBA" id="ARBA00018318"/>
    </source>
</evidence>
<dbReference type="EC" id="2.7.7.48" evidence="1"/>
<dbReference type="GO" id="GO:0016556">
    <property type="term" value="P:mRNA modification"/>
    <property type="evidence" value="ECO:0007669"/>
    <property type="project" value="InterPro"/>
</dbReference>
<dbReference type="GO" id="GO:0016787">
    <property type="term" value="F:hydrolase activity"/>
    <property type="evidence" value="ECO:0007669"/>
    <property type="project" value="UniProtKB-KW"/>
</dbReference>
<feature type="region of interest" description="Disordered" evidence="12">
    <location>
        <begin position="975"/>
        <end position="996"/>
    </location>
</feature>
<dbReference type="EC" id="3.6.4.13" evidence="2"/>
<evidence type="ECO:0000256" key="12">
    <source>
        <dbReference type="SAM" id="MobiDB-lite"/>
    </source>
</evidence>
<keyword evidence="6" id="KW-0548">Nucleotidyltransferase</keyword>
<evidence type="ECO:0000259" key="13">
    <source>
        <dbReference type="PROSITE" id="PS50507"/>
    </source>
</evidence>
<evidence type="ECO:0000259" key="14">
    <source>
        <dbReference type="PROSITE" id="PS51657"/>
    </source>
</evidence>
<evidence type="ECO:0000256" key="7">
    <source>
        <dbReference type="ARBA" id="ARBA00022741"/>
    </source>
</evidence>
<evidence type="ECO:0000313" key="16">
    <source>
        <dbReference type="EMBL" id="AGW81770.1"/>
    </source>
</evidence>
<evidence type="ECO:0000256" key="8">
    <source>
        <dbReference type="ARBA" id="ARBA00022801"/>
    </source>
</evidence>
<dbReference type="Gene3D" id="3.40.50.300">
    <property type="entry name" value="P-loop containing nucleotide triphosphate hydrolases"/>
    <property type="match status" value="1"/>
</dbReference>
<evidence type="ECO:0000256" key="5">
    <source>
        <dbReference type="ARBA" id="ARBA00022679"/>
    </source>
</evidence>